<dbReference type="Pfam" id="PF07654">
    <property type="entry name" value="C1-set"/>
    <property type="match status" value="1"/>
</dbReference>
<protein>
    <submittedName>
        <fullName evidence="3">Uncharacterized LOC103174897</fullName>
    </submittedName>
</protein>
<sequence>TSVKSPNARFNPLQTFPCCVPQVSLSPEHIIITNGSAGFLRCDATGFYPQEILFRWVKVSHGRETDIIPSDFSTEYKGTNRDGTFSVSSQLRIRPNLDDDGNKYMCVVTHRTLRITTQKWDNNNSNPCI</sequence>
<keyword evidence="4" id="KW-1185">Reference proteome</keyword>
<dbReference type="PROSITE" id="PS00290">
    <property type="entry name" value="IG_MHC"/>
    <property type="match status" value="1"/>
</dbReference>
<dbReference type="SUPFAM" id="SSF48726">
    <property type="entry name" value="Immunoglobulin"/>
    <property type="match status" value="1"/>
</dbReference>
<dbReference type="InterPro" id="IPR007110">
    <property type="entry name" value="Ig-like_dom"/>
</dbReference>
<reference evidence="4" key="1">
    <citation type="journal article" date="2006" name="Science">
        <title>Ancient noncoding elements conserved in the human genome.</title>
        <authorList>
            <person name="Venkatesh B."/>
            <person name="Kirkness E.F."/>
            <person name="Loh Y.H."/>
            <person name="Halpern A.L."/>
            <person name="Lee A.P."/>
            <person name="Johnson J."/>
            <person name="Dandona N."/>
            <person name="Viswanathan L.D."/>
            <person name="Tay A."/>
            <person name="Venter J.C."/>
            <person name="Strausberg R.L."/>
            <person name="Brenner S."/>
        </authorList>
    </citation>
    <scope>NUCLEOTIDE SEQUENCE [LARGE SCALE GENOMIC DNA]</scope>
</reference>
<dbReference type="InterPro" id="IPR036179">
    <property type="entry name" value="Ig-like_dom_sf"/>
</dbReference>
<dbReference type="InterPro" id="IPR003006">
    <property type="entry name" value="Ig/MHC_CS"/>
</dbReference>
<dbReference type="AlphaFoldDB" id="A0A4W3INM1"/>
<dbReference type="Ensembl" id="ENSCMIT00000031273.1">
    <property type="protein sequence ID" value="ENSCMIP00000030802.1"/>
    <property type="gene ID" value="ENSCMIG00000013240.1"/>
</dbReference>
<reference evidence="3" key="5">
    <citation type="submission" date="2025-09" db="UniProtKB">
        <authorList>
            <consortium name="Ensembl"/>
        </authorList>
    </citation>
    <scope>IDENTIFICATION</scope>
</reference>
<evidence type="ECO:0000313" key="3">
    <source>
        <dbReference type="Ensembl" id="ENSCMIP00000030802.1"/>
    </source>
</evidence>
<reference evidence="3" key="4">
    <citation type="submission" date="2025-08" db="UniProtKB">
        <authorList>
            <consortium name="Ensembl"/>
        </authorList>
    </citation>
    <scope>IDENTIFICATION</scope>
</reference>
<dbReference type="InterPro" id="IPR013783">
    <property type="entry name" value="Ig-like_fold"/>
</dbReference>
<dbReference type="InterPro" id="IPR003597">
    <property type="entry name" value="Ig_C1-set"/>
</dbReference>
<reference evidence="4" key="2">
    <citation type="journal article" date="2007" name="PLoS Biol.">
        <title>Survey sequencing and comparative analysis of the elephant shark (Callorhinchus milii) genome.</title>
        <authorList>
            <person name="Venkatesh B."/>
            <person name="Kirkness E.F."/>
            <person name="Loh Y.H."/>
            <person name="Halpern A.L."/>
            <person name="Lee A.P."/>
            <person name="Johnson J."/>
            <person name="Dandona N."/>
            <person name="Viswanathan L.D."/>
            <person name="Tay A."/>
            <person name="Venter J.C."/>
            <person name="Strausberg R.L."/>
            <person name="Brenner S."/>
        </authorList>
    </citation>
    <scope>NUCLEOTIDE SEQUENCE [LARGE SCALE GENOMIC DNA]</scope>
</reference>
<gene>
    <name evidence="3" type="primary">LOC103174897</name>
</gene>
<dbReference type="SMART" id="SM00407">
    <property type="entry name" value="IGc1"/>
    <property type="match status" value="1"/>
</dbReference>
<dbReference type="Gene3D" id="2.60.40.10">
    <property type="entry name" value="Immunoglobulins"/>
    <property type="match status" value="1"/>
</dbReference>
<accession>A0A4W3INM1</accession>
<evidence type="ECO:0000256" key="1">
    <source>
        <dbReference type="ARBA" id="ARBA00023180"/>
    </source>
</evidence>
<dbReference type="PROSITE" id="PS50835">
    <property type="entry name" value="IG_LIKE"/>
    <property type="match status" value="1"/>
</dbReference>
<reference evidence="4" key="3">
    <citation type="journal article" date="2014" name="Nature">
        <title>Elephant shark genome provides unique insights into gnathostome evolution.</title>
        <authorList>
            <consortium name="International Elephant Shark Genome Sequencing Consortium"/>
            <person name="Venkatesh B."/>
            <person name="Lee A.P."/>
            <person name="Ravi V."/>
            <person name="Maurya A.K."/>
            <person name="Lian M.M."/>
            <person name="Swann J.B."/>
            <person name="Ohta Y."/>
            <person name="Flajnik M.F."/>
            <person name="Sutoh Y."/>
            <person name="Kasahara M."/>
            <person name="Hoon S."/>
            <person name="Gangu V."/>
            <person name="Roy S.W."/>
            <person name="Irimia M."/>
            <person name="Korzh V."/>
            <person name="Kondrychyn I."/>
            <person name="Lim Z.W."/>
            <person name="Tay B.H."/>
            <person name="Tohari S."/>
            <person name="Kong K.W."/>
            <person name="Ho S."/>
            <person name="Lorente-Galdos B."/>
            <person name="Quilez J."/>
            <person name="Marques-Bonet T."/>
            <person name="Raney B.J."/>
            <person name="Ingham P.W."/>
            <person name="Tay A."/>
            <person name="Hillier L.W."/>
            <person name="Minx P."/>
            <person name="Boehm T."/>
            <person name="Wilson R.K."/>
            <person name="Brenner S."/>
            <person name="Warren W.C."/>
        </authorList>
    </citation>
    <scope>NUCLEOTIDE SEQUENCE [LARGE SCALE GENOMIC DNA]</scope>
</reference>
<organism evidence="3 4">
    <name type="scientific">Callorhinchus milii</name>
    <name type="common">Ghost shark</name>
    <dbReference type="NCBI Taxonomy" id="7868"/>
    <lineage>
        <taxon>Eukaryota</taxon>
        <taxon>Metazoa</taxon>
        <taxon>Chordata</taxon>
        <taxon>Craniata</taxon>
        <taxon>Vertebrata</taxon>
        <taxon>Chondrichthyes</taxon>
        <taxon>Holocephali</taxon>
        <taxon>Chimaeriformes</taxon>
        <taxon>Callorhinchidae</taxon>
        <taxon>Callorhinchus</taxon>
    </lineage>
</organism>
<evidence type="ECO:0000313" key="4">
    <source>
        <dbReference type="Proteomes" id="UP000314986"/>
    </source>
</evidence>
<dbReference type="PANTHER" id="PTHR23411">
    <property type="entry name" value="TAPASIN"/>
    <property type="match status" value="1"/>
</dbReference>
<keyword evidence="1" id="KW-0325">Glycoprotein</keyword>
<feature type="domain" description="Ig-like" evidence="2">
    <location>
        <begin position="21"/>
        <end position="116"/>
    </location>
</feature>
<dbReference type="Proteomes" id="UP000314986">
    <property type="component" value="Unassembled WGS sequence"/>
</dbReference>
<evidence type="ECO:0000259" key="2">
    <source>
        <dbReference type="PROSITE" id="PS50835"/>
    </source>
</evidence>
<dbReference type="InterPro" id="IPR050380">
    <property type="entry name" value="Immune_Resp_Modulators"/>
</dbReference>
<dbReference type="GeneTree" id="ENSGT00970000196852"/>
<proteinExistence type="predicted"/>
<name>A0A4W3INM1_CALMI</name>